<sequence length="515" mass="55794">MAPTGAAWISQSPAASGSHALPRRSLPRLLFPTVMSSEKSPSPQGPAASGCLSIFKGIFSNSHKGADVASHECAFDEKSAQFTTTSTFLPPAYESLHQTMSQLSVSDSDVKLSALWEQDDFAKLVHRAIEEVSAELRDISLKLHADPELSYQEYHAHALLTDYLESKGFQVQRKAYTLDTAFVARAGNSDKVTIGICSEYDALPGIGHACGHNLIAISGVATAIGLKTVIENFELEAEVKLFGTPAEETSGGKIVMLNHGAFDNVDVCMMLHGANADVVYPAFLALDTVEVEFFGKASHASASPWEGINALDAAVLSYTNIGLMRQQMHPSQRVHGIIKDGGKAANIIPDYTMSTYTVRAPKYTEVEVLKKKVERIFKGAAASTGCRVEFKWGVPYKDILTNDPLAKKFEHYMNAQGLKYASKQEQLSKLSGSTDMGNLTYALPGIHPMFNILNLHGEDDKTMGLHTTAFANAAAQSLGHVTTLRAAKSLAMTGVECIVDKEFLKSVKQEFNDQK</sequence>
<dbReference type="CDD" id="cd05672">
    <property type="entry name" value="M20_ACY1L2-like"/>
    <property type="match status" value="1"/>
</dbReference>
<feature type="domain" description="Peptidase M20 dimerisation" evidence="3">
    <location>
        <begin position="288"/>
        <end position="381"/>
    </location>
</feature>
<dbReference type="PANTHER" id="PTHR30575">
    <property type="entry name" value="PEPTIDASE M20"/>
    <property type="match status" value="1"/>
</dbReference>
<proteinExistence type="inferred from homology"/>
<dbReference type="InterPro" id="IPR011650">
    <property type="entry name" value="Peptidase_M20_dimer"/>
</dbReference>
<dbReference type="InterPro" id="IPR036264">
    <property type="entry name" value="Bact_exopeptidase_dim_dom"/>
</dbReference>
<gene>
    <name evidence="4" type="ORF">KVV02_008369</name>
</gene>
<dbReference type="Pfam" id="PF01546">
    <property type="entry name" value="Peptidase_M20"/>
    <property type="match status" value="1"/>
</dbReference>
<evidence type="ECO:0000313" key="5">
    <source>
        <dbReference type="Proteomes" id="UP000717515"/>
    </source>
</evidence>
<dbReference type="GO" id="GO:0016805">
    <property type="term" value="F:dipeptidase activity"/>
    <property type="evidence" value="ECO:0007669"/>
    <property type="project" value="TreeGrafter"/>
</dbReference>
<dbReference type="Gene3D" id="3.40.630.10">
    <property type="entry name" value="Zn peptidases"/>
    <property type="match status" value="1"/>
</dbReference>
<dbReference type="InterPro" id="IPR017439">
    <property type="entry name" value="Amidohydrolase"/>
</dbReference>
<dbReference type="NCBIfam" id="TIGR01891">
    <property type="entry name" value="amidohydrolases"/>
    <property type="match status" value="1"/>
</dbReference>
<dbReference type="EMBL" id="JAIFTL010000356">
    <property type="protein sequence ID" value="KAG9319903.1"/>
    <property type="molecule type" value="Genomic_DNA"/>
</dbReference>
<evidence type="ECO:0000259" key="3">
    <source>
        <dbReference type="Pfam" id="PF07687"/>
    </source>
</evidence>
<evidence type="ECO:0000256" key="2">
    <source>
        <dbReference type="SAM" id="MobiDB-lite"/>
    </source>
</evidence>
<reference evidence="4" key="1">
    <citation type="submission" date="2021-07" db="EMBL/GenBank/DDBJ databases">
        <title>Draft genome of Mortierella alpina, strain LL118, isolated from an aspen leaf litter sample.</title>
        <authorList>
            <person name="Yang S."/>
            <person name="Vinatzer B.A."/>
        </authorList>
    </citation>
    <scope>NUCLEOTIDE SEQUENCE</scope>
    <source>
        <strain evidence="4">LL118</strain>
    </source>
</reference>
<name>A0A9P7ZWS5_MORAP</name>
<evidence type="ECO:0000313" key="4">
    <source>
        <dbReference type="EMBL" id="KAG9319903.1"/>
    </source>
</evidence>
<protein>
    <recommendedName>
        <fullName evidence="3">Peptidase M20 dimerisation domain-containing protein</fullName>
    </recommendedName>
</protein>
<comment type="caution">
    <text evidence="4">The sequence shown here is derived from an EMBL/GenBank/DDBJ whole genome shotgun (WGS) entry which is preliminary data.</text>
</comment>
<evidence type="ECO:0000256" key="1">
    <source>
        <dbReference type="ARBA" id="ARBA00006247"/>
    </source>
</evidence>
<organism evidence="4 5">
    <name type="scientific">Mortierella alpina</name>
    <name type="common">Oleaginous fungus</name>
    <name type="synonym">Mortierella renispora</name>
    <dbReference type="NCBI Taxonomy" id="64518"/>
    <lineage>
        <taxon>Eukaryota</taxon>
        <taxon>Fungi</taxon>
        <taxon>Fungi incertae sedis</taxon>
        <taxon>Mucoromycota</taxon>
        <taxon>Mortierellomycotina</taxon>
        <taxon>Mortierellomycetes</taxon>
        <taxon>Mortierellales</taxon>
        <taxon>Mortierellaceae</taxon>
        <taxon>Mortierella</taxon>
    </lineage>
</organism>
<comment type="similarity">
    <text evidence="1">Belongs to the peptidase M20A family.</text>
</comment>
<dbReference type="PANTHER" id="PTHR30575:SF0">
    <property type="entry name" value="XAA-ARG DIPEPTIDASE"/>
    <property type="match status" value="1"/>
</dbReference>
<dbReference type="AlphaFoldDB" id="A0A9P7ZWS5"/>
<dbReference type="SUPFAM" id="SSF55031">
    <property type="entry name" value="Bacterial exopeptidase dimerisation domain"/>
    <property type="match status" value="1"/>
</dbReference>
<accession>A0A9P7ZWS5</accession>
<dbReference type="FunFam" id="3.30.70.360:FF:000004">
    <property type="entry name" value="Peptidase M20 domain-containing protein 2"/>
    <property type="match status" value="1"/>
</dbReference>
<dbReference type="Proteomes" id="UP000717515">
    <property type="component" value="Unassembled WGS sequence"/>
</dbReference>
<feature type="region of interest" description="Disordered" evidence="2">
    <location>
        <begin position="1"/>
        <end position="20"/>
    </location>
</feature>
<dbReference type="SUPFAM" id="SSF53187">
    <property type="entry name" value="Zn-dependent exopeptidases"/>
    <property type="match status" value="1"/>
</dbReference>
<dbReference type="InterPro" id="IPR052030">
    <property type="entry name" value="Peptidase_M20/M20A_hydrolases"/>
</dbReference>
<dbReference type="Gene3D" id="3.30.70.360">
    <property type="match status" value="1"/>
</dbReference>
<dbReference type="InterPro" id="IPR002933">
    <property type="entry name" value="Peptidase_M20"/>
</dbReference>
<dbReference type="Pfam" id="PF07687">
    <property type="entry name" value="M20_dimer"/>
    <property type="match status" value="1"/>
</dbReference>